<gene>
    <name evidence="5" type="ORF">ARALYDRAFT_317933</name>
</gene>
<dbReference type="PANTHER" id="PTHR23177:SF65">
    <property type="entry name" value="RHO GTPASE-ACTIVATING PROTEIN 4"/>
    <property type="match status" value="1"/>
</dbReference>
<feature type="compositionally biased region" description="Low complexity" evidence="2">
    <location>
        <begin position="7"/>
        <end position="26"/>
    </location>
</feature>
<dbReference type="HOGENOM" id="CLU_031591_1_1_1"/>
<evidence type="ECO:0000259" key="3">
    <source>
        <dbReference type="PROSITE" id="PS50108"/>
    </source>
</evidence>
<dbReference type="STRING" id="81972.D7LAN6"/>
<dbReference type="InterPro" id="IPR044785">
    <property type="entry name" value="RopGAP1-5"/>
</dbReference>
<feature type="domain" description="Rho-GAP" evidence="4">
    <location>
        <begin position="139"/>
        <end position="320"/>
    </location>
</feature>
<dbReference type="InterPro" id="IPR000095">
    <property type="entry name" value="CRIB_dom"/>
</dbReference>
<dbReference type="PROSITE" id="PS50108">
    <property type="entry name" value="CRIB"/>
    <property type="match status" value="1"/>
</dbReference>
<dbReference type="SUPFAM" id="SSF48350">
    <property type="entry name" value="GTPase activation domain, GAP"/>
    <property type="match status" value="1"/>
</dbReference>
<feature type="region of interest" description="Disordered" evidence="2">
    <location>
        <begin position="321"/>
        <end position="344"/>
    </location>
</feature>
<dbReference type="SMART" id="SM00324">
    <property type="entry name" value="RhoGAP"/>
    <property type="match status" value="1"/>
</dbReference>
<dbReference type="GO" id="GO:0009664">
    <property type="term" value="P:plant-type cell wall organization"/>
    <property type="evidence" value="ECO:0007669"/>
    <property type="project" value="EnsemblPlants"/>
</dbReference>
<feature type="compositionally biased region" description="Basic and acidic residues" evidence="2">
    <location>
        <begin position="359"/>
        <end position="370"/>
    </location>
</feature>
<accession>D7LAN6</accession>
<dbReference type="GO" id="GO:0007165">
    <property type="term" value="P:signal transduction"/>
    <property type="evidence" value="ECO:0007669"/>
    <property type="project" value="InterPro"/>
</dbReference>
<dbReference type="Pfam" id="PF00786">
    <property type="entry name" value="PBD"/>
    <property type="match status" value="1"/>
</dbReference>
<dbReference type="AlphaFoldDB" id="D7LAN6"/>
<evidence type="ECO:0008006" key="7">
    <source>
        <dbReference type="Google" id="ProtNLM"/>
    </source>
</evidence>
<dbReference type="FunFam" id="1.10.555.10:FF:000046">
    <property type="entry name" value="Rho GTPase-activating protein 5"/>
    <property type="match status" value="1"/>
</dbReference>
<feature type="domain" description="CRIB" evidence="3">
    <location>
        <begin position="94"/>
        <end position="107"/>
    </location>
</feature>
<dbReference type="CDD" id="cd00132">
    <property type="entry name" value="CRIB"/>
    <property type="match status" value="1"/>
</dbReference>
<dbReference type="SMART" id="SM00285">
    <property type="entry name" value="PBD"/>
    <property type="match status" value="1"/>
</dbReference>
<protein>
    <recommendedName>
        <fullName evidence="7">Rho-GAP domain-containing protein</fullName>
    </recommendedName>
</protein>
<feature type="compositionally biased region" description="Acidic residues" evidence="2">
    <location>
        <begin position="371"/>
        <end position="382"/>
    </location>
</feature>
<feature type="region of interest" description="Disordered" evidence="2">
    <location>
        <begin position="1"/>
        <end position="60"/>
    </location>
</feature>
<reference evidence="6" key="1">
    <citation type="journal article" date="2011" name="Nat. Genet.">
        <title>The Arabidopsis lyrata genome sequence and the basis of rapid genome size change.</title>
        <authorList>
            <person name="Hu T.T."/>
            <person name="Pattyn P."/>
            <person name="Bakker E.G."/>
            <person name="Cao J."/>
            <person name="Cheng J.-F."/>
            <person name="Clark R.M."/>
            <person name="Fahlgren N."/>
            <person name="Fawcett J.A."/>
            <person name="Grimwood J."/>
            <person name="Gundlach H."/>
            <person name="Haberer G."/>
            <person name="Hollister J.D."/>
            <person name="Ossowski S."/>
            <person name="Ottilar R.P."/>
            <person name="Salamov A.A."/>
            <person name="Schneeberger K."/>
            <person name="Spannagl M."/>
            <person name="Wang X."/>
            <person name="Yang L."/>
            <person name="Nasrallah M.E."/>
            <person name="Bergelson J."/>
            <person name="Carrington J.C."/>
            <person name="Gaut B.S."/>
            <person name="Schmutz J."/>
            <person name="Mayer K.F.X."/>
            <person name="Van de Peer Y."/>
            <person name="Grigoriev I.V."/>
            <person name="Nordborg M."/>
            <person name="Weigel D."/>
            <person name="Guo Y.-L."/>
        </authorList>
    </citation>
    <scope>NUCLEOTIDE SEQUENCE [LARGE SCALE GENOMIC DNA]</scope>
    <source>
        <strain evidence="6">cv. MN47</strain>
    </source>
</reference>
<dbReference type="Gene3D" id="1.10.555.10">
    <property type="entry name" value="Rho GTPase activation protein"/>
    <property type="match status" value="1"/>
</dbReference>
<evidence type="ECO:0000259" key="4">
    <source>
        <dbReference type="PROSITE" id="PS50238"/>
    </source>
</evidence>
<dbReference type="InterPro" id="IPR036936">
    <property type="entry name" value="CRIB_dom_sf"/>
</dbReference>
<dbReference type="PROSITE" id="PS50238">
    <property type="entry name" value="RHOGAP"/>
    <property type="match status" value="1"/>
</dbReference>
<dbReference type="GO" id="GO:0005096">
    <property type="term" value="F:GTPase activator activity"/>
    <property type="evidence" value="ECO:0007669"/>
    <property type="project" value="UniProtKB-KW"/>
</dbReference>
<dbReference type="Gramene" id="fgenesh1_pm.C_scaffold_3000949">
    <property type="protein sequence ID" value="fgenesh1_pm.C_scaffold_3000949"/>
    <property type="gene ID" value="fgenesh1_pm.C_scaffold_3000949"/>
</dbReference>
<evidence type="ECO:0000313" key="6">
    <source>
        <dbReference type="Proteomes" id="UP000008694"/>
    </source>
</evidence>
<organism evidence="6">
    <name type="scientific">Arabidopsis lyrata subsp. lyrata</name>
    <name type="common">Lyre-leaved rock-cress</name>
    <dbReference type="NCBI Taxonomy" id="81972"/>
    <lineage>
        <taxon>Eukaryota</taxon>
        <taxon>Viridiplantae</taxon>
        <taxon>Streptophyta</taxon>
        <taxon>Embryophyta</taxon>
        <taxon>Tracheophyta</taxon>
        <taxon>Spermatophyta</taxon>
        <taxon>Magnoliopsida</taxon>
        <taxon>eudicotyledons</taxon>
        <taxon>Gunneridae</taxon>
        <taxon>Pentapetalae</taxon>
        <taxon>rosids</taxon>
        <taxon>malvids</taxon>
        <taxon>Brassicales</taxon>
        <taxon>Brassicaceae</taxon>
        <taxon>Camelineae</taxon>
        <taxon>Arabidopsis</taxon>
    </lineage>
</organism>
<name>D7LAN6_ARALL</name>
<feature type="region of interest" description="Disordered" evidence="2">
    <location>
        <begin position="359"/>
        <end position="386"/>
    </location>
</feature>
<keyword evidence="1" id="KW-0343">GTPase activation</keyword>
<sequence length="438" mass="49066">MAKVLKSSQSCHFPSPSSSSSSSSTSCGGNDGGNRDPHSPFNISRREEEEEEERSEKERERFELSSALEILVSAIRRSVIGGCVGEEDLCSMEIGVPTDVRHVAHVTFDRFHGFLGLPVEFEPEVPRRAPSASATVFGVSTESMQLSYDTRGNVVPTILLMMQSHLYSRGGLRVEGIFRINGENAQEEYIREELNKGIIPDNIDVHCLASLIKAWFRELPSGVLDSLSPEQVMESESEDECVELVRLLPSTEASLLDWAINLMADVVEMEQLNKMNARNIAMVFAPNMTQMLDPLTALMYAVQVMNFLKTLIVKTLKDRKESRDKLVPASNPSPRDHNGDQSSSRQLLHLMKANKGESLDNFEAEMKDKEESADEEEEEEECVESRELVDIKNSSLVNSNNGGFGQKHNGWEEQRTMSKASSIVGRVNYRVELFEAWR</sequence>
<dbReference type="EMBL" id="GL348715">
    <property type="protein sequence ID" value="EFH61106.1"/>
    <property type="molecule type" value="Genomic_DNA"/>
</dbReference>
<dbReference type="Pfam" id="PF00620">
    <property type="entry name" value="RhoGAP"/>
    <property type="match status" value="1"/>
</dbReference>
<dbReference type="InterPro" id="IPR008936">
    <property type="entry name" value="Rho_GTPase_activation_prot"/>
</dbReference>
<dbReference type="InterPro" id="IPR000198">
    <property type="entry name" value="RhoGAP_dom"/>
</dbReference>
<evidence type="ECO:0000256" key="2">
    <source>
        <dbReference type="SAM" id="MobiDB-lite"/>
    </source>
</evidence>
<dbReference type="KEGG" id="aly:9318801"/>
<dbReference type="OrthoDB" id="185175at2759"/>
<evidence type="ECO:0000313" key="5">
    <source>
        <dbReference type="EMBL" id="EFH61106.1"/>
    </source>
</evidence>
<dbReference type="PROSITE" id="PS51257">
    <property type="entry name" value="PROKAR_LIPOPROTEIN"/>
    <property type="match status" value="1"/>
</dbReference>
<dbReference type="eggNOG" id="KOG4270">
    <property type="taxonomic scope" value="Eukaryota"/>
</dbReference>
<dbReference type="CDD" id="cd00159">
    <property type="entry name" value="RhoGAP"/>
    <property type="match status" value="1"/>
</dbReference>
<dbReference type="PANTHER" id="PTHR23177">
    <property type="entry name" value="MKIAA1688 PROTEIN"/>
    <property type="match status" value="1"/>
</dbReference>
<dbReference type="Proteomes" id="UP000008694">
    <property type="component" value="Unassembled WGS sequence"/>
</dbReference>
<dbReference type="GO" id="GO:0034059">
    <property type="term" value="P:response to anoxia"/>
    <property type="evidence" value="ECO:0007669"/>
    <property type="project" value="EnsemblPlants"/>
</dbReference>
<dbReference type="Gene3D" id="3.90.810.10">
    <property type="entry name" value="CRIB domain"/>
    <property type="match status" value="1"/>
</dbReference>
<keyword evidence="6" id="KW-1185">Reference proteome</keyword>
<evidence type="ECO:0000256" key="1">
    <source>
        <dbReference type="ARBA" id="ARBA00022468"/>
    </source>
</evidence>
<proteinExistence type="predicted"/>